<organism evidence="4 5">
    <name type="scientific">Trichinella spiralis</name>
    <name type="common">Trichina worm</name>
    <dbReference type="NCBI Taxonomy" id="6334"/>
    <lineage>
        <taxon>Eukaryota</taxon>
        <taxon>Metazoa</taxon>
        <taxon>Ecdysozoa</taxon>
        <taxon>Nematoda</taxon>
        <taxon>Enoplea</taxon>
        <taxon>Dorylaimia</taxon>
        <taxon>Trichinellida</taxon>
        <taxon>Trichinellidae</taxon>
        <taxon>Trichinella</taxon>
    </lineage>
</organism>
<dbReference type="InterPro" id="IPR050952">
    <property type="entry name" value="TRIM-NHL_E3_ligases"/>
</dbReference>
<evidence type="ECO:0000256" key="3">
    <source>
        <dbReference type="SAM" id="MobiDB-lite"/>
    </source>
</evidence>
<evidence type="ECO:0000256" key="1">
    <source>
        <dbReference type="ARBA" id="ARBA00022737"/>
    </source>
</evidence>
<dbReference type="Proteomes" id="UP001558632">
    <property type="component" value="Unassembled WGS sequence"/>
</dbReference>
<reference evidence="4 5" key="1">
    <citation type="submission" date="2024-07" db="EMBL/GenBank/DDBJ databases">
        <title>Enhanced genomic and transcriptomic resources for Trichinella pseudospiralis and T. spiralis underpin the discovery of pronounced molecular differences between stages and species.</title>
        <authorList>
            <person name="Pasi K.K."/>
            <person name="La Rosa G."/>
            <person name="Gomez-Morales M.A."/>
            <person name="Tosini F."/>
            <person name="Sumanam S."/>
            <person name="Young N.D."/>
            <person name="Chang B.C."/>
            <person name="Robin G.B."/>
        </authorList>
    </citation>
    <scope>NUCLEOTIDE SEQUENCE [LARGE SCALE GENOMIC DNA]</scope>
    <source>
        <strain evidence="4">ISS534</strain>
    </source>
</reference>
<dbReference type="Pfam" id="PF01436">
    <property type="entry name" value="NHL"/>
    <property type="match status" value="1"/>
</dbReference>
<dbReference type="Gene3D" id="2.120.10.30">
    <property type="entry name" value="TolB, C-terminal domain"/>
    <property type="match status" value="1"/>
</dbReference>
<dbReference type="Gene3D" id="2.40.10.500">
    <property type="match status" value="1"/>
</dbReference>
<feature type="region of interest" description="Disordered" evidence="3">
    <location>
        <begin position="68"/>
        <end position="107"/>
    </location>
</feature>
<proteinExistence type="predicted"/>
<accession>A0ABR3K9I2</accession>
<feature type="repeat" description="NHL" evidence="2">
    <location>
        <begin position="321"/>
        <end position="351"/>
    </location>
</feature>
<evidence type="ECO:0000313" key="5">
    <source>
        <dbReference type="Proteomes" id="UP001558632"/>
    </source>
</evidence>
<sequence length="356" mass="40103">MNEMNLTNLSFTDSGCESDVDEEEYMCYVGNIVEVPLEVNDRLRSLPHAELIEHLTAELRHDIVSQVPRTTDRHQPDNDSSPLPSNRLPAVRQPRHRTRPDGTAEGYPSYGRRFVEQWKNTDHFPRPLGIWQLENSFGDSSCQGDRYFLITAKQCSQVNLVNVSTGELVAEYGRDFLHSPHGLLVDRNNRLVVVDTGRQKIFWYDLERCVKIGQSGMVLKPACKLKNPLFVAMDSRNRLHVSNCSESRICMFDLNRFNFVGKYGDEVLDRAPPAPSIYSSVGIAVDLADRSYVVDWMQHRIVIFGPQGEPLGMVDPFVSKLRSPQGIAAFGDGLVAVADAGSHCVKIYSCNDDDEQ</sequence>
<dbReference type="EMBL" id="JBEUSY010000451">
    <property type="protein sequence ID" value="KAL1232390.1"/>
    <property type="molecule type" value="Genomic_DNA"/>
</dbReference>
<dbReference type="InterPro" id="IPR011042">
    <property type="entry name" value="6-blade_b-propeller_TolB-like"/>
</dbReference>
<name>A0ABR3K9I2_TRISP</name>
<protein>
    <submittedName>
        <fullName evidence="4">Tripartite motif-containing protein</fullName>
    </submittedName>
</protein>
<dbReference type="PANTHER" id="PTHR24104:SF25">
    <property type="entry name" value="PROTEIN LIN-41"/>
    <property type="match status" value="1"/>
</dbReference>
<comment type="caution">
    <text evidence="4">The sequence shown here is derived from an EMBL/GenBank/DDBJ whole genome shotgun (WGS) entry which is preliminary data.</text>
</comment>
<dbReference type="CDD" id="cd05819">
    <property type="entry name" value="NHL"/>
    <property type="match status" value="1"/>
</dbReference>
<evidence type="ECO:0000256" key="2">
    <source>
        <dbReference type="PROSITE-ProRule" id="PRU00504"/>
    </source>
</evidence>
<evidence type="ECO:0000313" key="4">
    <source>
        <dbReference type="EMBL" id="KAL1232390.1"/>
    </source>
</evidence>
<dbReference type="InterPro" id="IPR001258">
    <property type="entry name" value="NHL_repeat"/>
</dbReference>
<keyword evidence="5" id="KW-1185">Reference proteome</keyword>
<dbReference type="PROSITE" id="PS51125">
    <property type="entry name" value="NHL"/>
    <property type="match status" value="1"/>
</dbReference>
<dbReference type="PANTHER" id="PTHR24104">
    <property type="entry name" value="E3 UBIQUITIN-PROTEIN LIGASE NHLRC1-RELATED"/>
    <property type="match status" value="1"/>
</dbReference>
<gene>
    <name evidence="4" type="ORF">TSPI_01859</name>
</gene>
<dbReference type="SUPFAM" id="SSF101898">
    <property type="entry name" value="NHL repeat"/>
    <property type="match status" value="1"/>
</dbReference>
<keyword evidence="1" id="KW-0677">Repeat</keyword>